<dbReference type="RefSeq" id="WP_013421755.1">
    <property type="nucleotide sequence ID" value="NC_014666.1"/>
</dbReference>
<dbReference type="PANTHER" id="PTHR16305">
    <property type="entry name" value="TESTICULAR SOLUBLE ADENYLYL CYCLASE"/>
    <property type="match status" value="1"/>
</dbReference>
<dbReference type="PROSITE" id="PS50043">
    <property type="entry name" value="HTH_LUXR_2"/>
    <property type="match status" value="1"/>
</dbReference>
<dbReference type="InterPro" id="IPR016032">
    <property type="entry name" value="Sig_transdc_resp-reg_C-effctor"/>
</dbReference>
<dbReference type="CDD" id="cd06170">
    <property type="entry name" value="LuxR_C_like"/>
    <property type="match status" value="1"/>
</dbReference>
<dbReference type="KEGG" id="fri:FraEuI1c_0553"/>
<evidence type="ECO:0000256" key="2">
    <source>
        <dbReference type="ARBA" id="ARBA00022840"/>
    </source>
</evidence>
<dbReference type="GO" id="GO:0005737">
    <property type="term" value="C:cytoplasm"/>
    <property type="evidence" value="ECO:0007669"/>
    <property type="project" value="TreeGrafter"/>
</dbReference>
<dbReference type="GO" id="GO:0004016">
    <property type="term" value="F:adenylate cyclase activity"/>
    <property type="evidence" value="ECO:0007669"/>
    <property type="project" value="TreeGrafter"/>
</dbReference>
<name>E3JBA3_PSEI1</name>
<dbReference type="InterPro" id="IPR036388">
    <property type="entry name" value="WH-like_DNA-bd_sf"/>
</dbReference>
<dbReference type="AlphaFoldDB" id="E3JBA3"/>
<dbReference type="Pfam" id="PF00196">
    <property type="entry name" value="GerE"/>
    <property type="match status" value="1"/>
</dbReference>
<dbReference type="Proteomes" id="UP000002484">
    <property type="component" value="Chromosome"/>
</dbReference>
<dbReference type="SMART" id="SM00421">
    <property type="entry name" value="HTH_LUXR"/>
    <property type="match status" value="1"/>
</dbReference>
<keyword evidence="1" id="KW-0547">Nucleotide-binding</keyword>
<dbReference type="Pfam" id="PF13191">
    <property type="entry name" value="AAA_16"/>
    <property type="match status" value="1"/>
</dbReference>
<sequence length="913" mass="96914">MSATAPVALVGREPETELLAGLLERIRDQGGAMLVRGEAGIGKSALLTEAGRIAAAGGMRVLTTAGAESEVQLAFAGLHRLLRPLLPYVDELPGPQSEAILAAFATGEAGASDFFLIALATLNLAAVAAARAPVLLIVEDAHWLDRASADVLLFVARRLAFEPIMLLAAVRDGFESSMDNTGLPELSLKRLDDAASATLLDSRFPDLRPPVRARILGEAGGNPLALVELPVTVAGTGSAEALPAWLPLTTRLERAFAERVSGLSVATRTLLLVAALNDGDTLAETLAAGTVVAGEQLSLDDLAPALAVHLVDTTGERLRFRHPLMRSAIRQRSTIGQRQRVHAALARVLAEDSDRGVWHAAAASLGPDEVIAAELEAVATRAQRRGATTEAVAALEHAGRLSEDPGHRRERMLRAAECAVELGRPDVVVRLLHEAGPDELSERHRARRMLIGGGFDDGIRDANDGAVVLAEAATRVAADGDVALALRLLWGAALRCFWAQPGPEASARVIAAAEALPVDELDAQLLAIFAFAAPIERGAVVIDRMRRSAASWNGDAQTARMLGDAALLVGAWDLSLQFCTAALPELRAQGRLGLLARALGAQAWSAVRLVDLGVAIPAAEEASLLAQETAQPLMYATAQSAAALLAAVRGDEDRLEEVAAEAERVAIPVDAHPVLATVQLARGLAALGDGRHDYAYEQLRRMHDPADPAYHAGLRCHGVGELVEAAVYSGNGDAVRPVVAEMEEIARATPAAALHIDLRYARALLAADADAEPLFLAAQNAELVPWPFARARAQLAYGAWLRRQRRAADSRAPLRTARETFDALGAVPWSERARQELRASGEVSRGRAPDARDQLSARELQIAQMVAQNLTNKEIAQRLYVSHRTVSSHLHRIFPKLGVTSRSALRAALEPPA</sequence>
<dbReference type="PANTHER" id="PTHR16305:SF35">
    <property type="entry name" value="TRANSCRIPTIONAL ACTIVATOR DOMAIN"/>
    <property type="match status" value="1"/>
</dbReference>
<dbReference type="InterPro" id="IPR027417">
    <property type="entry name" value="P-loop_NTPase"/>
</dbReference>
<protein>
    <submittedName>
        <fullName evidence="4">Transcriptional regulator, LuxR family</fullName>
    </submittedName>
</protein>
<keyword evidence="2" id="KW-0067">ATP-binding</keyword>
<dbReference type="HOGENOM" id="CLU_006850_4_1_11"/>
<dbReference type="InParanoid" id="E3JBA3"/>
<proteinExistence type="predicted"/>
<accession>E3JBA3</accession>
<feature type="domain" description="HTH luxR-type" evidence="3">
    <location>
        <begin position="848"/>
        <end position="913"/>
    </location>
</feature>
<keyword evidence="5" id="KW-1185">Reference proteome</keyword>
<dbReference type="InterPro" id="IPR041664">
    <property type="entry name" value="AAA_16"/>
</dbReference>
<dbReference type="eggNOG" id="COG2197">
    <property type="taxonomic scope" value="Bacteria"/>
</dbReference>
<evidence type="ECO:0000313" key="4">
    <source>
        <dbReference type="EMBL" id="ADP78633.1"/>
    </source>
</evidence>
<dbReference type="GO" id="GO:0005524">
    <property type="term" value="F:ATP binding"/>
    <property type="evidence" value="ECO:0007669"/>
    <property type="project" value="UniProtKB-KW"/>
</dbReference>
<gene>
    <name evidence="4" type="ordered locus">FraEuI1c_0553</name>
</gene>
<reference evidence="4 5" key="1">
    <citation type="submission" date="2010-10" db="EMBL/GenBank/DDBJ databases">
        <title>Complete sequence of Frankia sp. EuI1c.</title>
        <authorList>
            <consortium name="US DOE Joint Genome Institute"/>
            <person name="Lucas S."/>
            <person name="Copeland A."/>
            <person name="Lapidus A."/>
            <person name="Cheng J.-F."/>
            <person name="Bruce D."/>
            <person name="Goodwin L."/>
            <person name="Pitluck S."/>
            <person name="Chertkov O."/>
            <person name="Detter J.C."/>
            <person name="Han C."/>
            <person name="Tapia R."/>
            <person name="Land M."/>
            <person name="Hauser L."/>
            <person name="Jeffries C."/>
            <person name="Kyrpides N."/>
            <person name="Ivanova N."/>
            <person name="Mikhailova N."/>
            <person name="Beauchemin N."/>
            <person name="Sen A."/>
            <person name="Sur S.A."/>
            <person name="Gtari M."/>
            <person name="Wall L."/>
            <person name="Tisa L."/>
            <person name="Woyke T."/>
        </authorList>
    </citation>
    <scope>NUCLEOTIDE SEQUENCE [LARGE SCALE GENOMIC DNA]</scope>
    <source>
        <strain evidence="5">DSM 45817 / CECT 9037 / EuI1c</strain>
    </source>
</reference>
<dbReference type="SUPFAM" id="SSF52540">
    <property type="entry name" value="P-loop containing nucleoside triphosphate hydrolases"/>
    <property type="match status" value="1"/>
</dbReference>
<dbReference type="Gene3D" id="1.10.10.10">
    <property type="entry name" value="Winged helix-like DNA-binding domain superfamily/Winged helix DNA-binding domain"/>
    <property type="match status" value="1"/>
</dbReference>
<dbReference type="PRINTS" id="PR00038">
    <property type="entry name" value="HTHLUXR"/>
</dbReference>
<dbReference type="SUPFAM" id="SSF46894">
    <property type="entry name" value="C-terminal effector domain of the bipartite response regulators"/>
    <property type="match status" value="1"/>
</dbReference>
<evidence type="ECO:0000259" key="3">
    <source>
        <dbReference type="PROSITE" id="PS50043"/>
    </source>
</evidence>
<dbReference type="STRING" id="298654.FraEuI1c_0553"/>
<organism evidence="4 5">
    <name type="scientific">Pseudofrankia inefficax (strain DSM 45817 / CECT 9037 / DDB 130130 / EuI1c)</name>
    <name type="common">Frankia inefficax</name>
    <dbReference type="NCBI Taxonomy" id="298654"/>
    <lineage>
        <taxon>Bacteria</taxon>
        <taxon>Bacillati</taxon>
        <taxon>Actinomycetota</taxon>
        <taxon>Actinomycetes</taxon>
        <taxon>Frankiales</taxon>
        <taxon>Frankiaceae</taxon>
        <taxon>Pseudofrankia</taxon>
    </lineage>
</organism>
<evidence type="ECO:0000256" key="1">
    <source>
        <dbReference type="ARBA" id="ARBA00022741"/>
    </source>
</evidence>
<evidence type="ECO:0000313" key="5">
    <source>
        <dbReference type="Proteomes" id="UP000002484"/>
    </source>
</evidence>
<dbReference type="EMBL" id="CP002299">
    <property type="protein sequence ID" value="ADP78633.1"/>
    <property type="molecule type" value="Genomic_DNA"/>
</dbReference>
<dbReference type="GO" id="GO:0006355">
    <property type="term" value="P:regulation of DNA-templated transcription"/>
    <property type="evidence" value="ECO:0007669"/>
    <property type="project" value="InterPro"/>
</dbReference>
<dbReference type="GO" id="GO:0003677">
    <property type="term" value="F:DNA binding"/>
    <property type="evidence" value="ECO:0007669"/>
    <property type="project" value="InterPro"/>
</dbReference>
<dbReference type="InterPro" id="IPR000792">
    <property type="entry name" value="Tscrpt_reg_LuxR_C"/>
</dbReference>